<dbReference type="Pfam" id="PF13174">
    <property type="entry name" value="TPR_6"/>
    <property type="match status" value="1"/>
</dbReference>
<reference evidence="4 5" key="1">
    <citation type="journal article" date="2010" name="Cell">
        <title>The genome of Naegleria gruberi illuminates early eukaryotic versatility.</title>
        <authorList>
            <person name="Fritz-Laylin L.K."/>
            <person name="Prochnik S.E."/>
            <person name="Ginger M.L."/>
            <person name="Dacks J.B."/>
            <person name="Carpenter M.L."/>
            <person name="Field M.C."/>
            <person name="Kuo A."/>
            <person name="Paredez A."/>
            <person name="Chapman J."/>
            <person name="Pham J."/>
            <person name="Shu S."/>
            <person name="Neupane R."/>
            <person name="Cipriano M."/>
            <person name="Mancuso J."/>
            <person name="Tu H."/>
            <person name="Salamov A."/>
            <person name="Lindquist E."/>
            <person name="Shapiro H."/>
            <person name="Lucas S."/>
            <person name="Grigoriev I.V."/>
            <person name="Cande W.Z."/>
            <person name="Fulton C."/>
            <person name="Rokhsar D.S."/>
            <person name="Dawson S.C."/>
        </authorList>
    </citation>
    <scope>NUCLEOTIDE SEQUENCE [LARGE SCALE GENOMIC DNA]</scope>
    <source>
        <strain evidence="4 5">NEG-M</strain>
    </source>
</reference>
<evidence type="ECO:0000313" key="4">
    <source>
        <dbReference type="EMBL" id="EFC41333.1"/>
    </source>
</evidence>
<dbReference type="Gene3D" id="1.25.40.10">
    <property type="entry name" value="Tetratricopeptide repeat domain"/>
    <property type="match status" value="3"/>
</dbReference>
<protein>
    <submittedName>
        <fullName evidence="4">TPR domain-containing protein</fullName>
    </submittedName>
</protein>
<dbReference type="KEGG" id="ngr:NAEGRDRAFT_58833"/>
<evidence type="ECO:0000313" key="5">
    <source>
        <dbReference type="Proteomes" id="UP000006671"/>
    </source>
</evidence>
<dbReference type="RefSeq" id="XP_002674077.1">
    <property type="nucleotide sequence ID" value="XM_002674031.1"/>
</dbReference>
<accession>D2VPC6</accession>
<proteinExistence type="predicted"/>
<dbReference type="Pfam" id="PF14559">
    <property type="entry name" value="TPR_19"/>
    <property type="match status" value="1"/>
</dbReference>
<dbReference type="Pfam" id="PF13414">
    <property type="entry name" value="TPR_11"/>
    <property type="match status" value="1"/>
</dbReference>
<dbReference type="PANTHER" id="PTHR44858">
    <property type="entry name" value="TETRATRICOPEPTIDE REPEAT PROTEIN 6"/>
    <property type="match status" value="1"/>
</dbReference>
<dbReference type="InterPro" id="IPR050498">
    <property type="entry name" value="Ycf3"/>
</dbReference>
<dbReference type="SUPFAM" id="SSF48452">
    <property type="entry name" value="TPR-like"/>
    <property type="match status" value="2"/>
</dbReference>
<dbReference type="AlphaFoldDB" id="D2VPC6"/>
<dbReference type="SMART" id="SM00028">
    <property type="entry name" value="TPR"/>
    <property type="match status" value="7"/>
</dbReference>
<dbReference type="PROSITE" id="PS50005">
    <property type="entry name" value="TPR"/>
    <property type="match status" value="3"/>
</dbReference>
<sequence length="724" mass="82662">MQKDDEQKILISEEDLFDKAFGLYEERSFDEAIKILEKLVKSFDEGGLLDRPLENNDSFDKATVYYYLANCYREISRFKLAREYYEKARTCLAEQKESDFIDIQDVLNDYALGLVRDGNTEESKKLYESVLELNSKNVSALSGLAACYLLLGDIPASKRLIEKALKVNSEYYHVYHVRGMIYDEEGDYENAIKMYNQSSFLNPMYARSHYNKALSYEKLFLIEQAIDEYRECIRLDSTHISSHQNLSYCYLQMGEKDRAIKILHEILSKNIDANSMADISDSFREIGDDEKACQVLTSAISLDPTNAEIYIRRADLYKHMEKKSLALMDYLKACELDPLNDEYKLLYRNTKLGPDRHTVALFGNDSFCQLGNTSTNERNIVWKPVFVSACNDRVKNIYFGTVFSLFWAEDVAGESNVFECGFLNGVEYLLFEKLVFPPKTGRVKQISPGLQCYIILTEDGQLFGKGFNTDYSMGLPTNHFNYTKLTEIDTSYLDSKVQTLVQGCNTMSALISTKGTLYVSGLVNHSKFTMLSEDVQLAGLTRDIIWYWRQDRVLMNYKISNMKTSLVTTPFKEDIRKIACGETHTIFLTSSGNIYGYRISSVGGISNTHEICKINTHLFSPPLYSPIKDVECGSEHSLLISKDNRVYASGDNTKGELGLGEMSEDFIQVFTELEFSNPLINAISSNDGSSALFRSTVISDEILRNSFNFKRVNSFYDLVIVLEY</sequence>
<dbReference type="PANTHER" id="PTHR44858:SF1">
    <property type="entry name" value="UDP-N-ACETYLGLUCOSAMINE--PEPTIDE N-ACETYLGLUCOSAMINYLTRANSFERASE SPINDLY-RELATED"/>
    <property type="match status" value="1"/>
</dbReference>
<dbReference type="OMA" id="MYARSHY"/>
<dbReference type="eggNOG" id="KOG4626">
    <property type="taxonomic scope" value="Eukaryota"/>
</dbReference>
<gene>
    <name evidence="4" type="ORF">NAEGRDRAFT_58833</name>
</gene>
<dbReference type="Pfam" id="PF13181">
    <property type="entry name" value="TPR_8"/>
    <property type="match status" value="1"/>
</dbReference>
<keyword evidence="2 3" id="KW-0802">TPR repeat</keyword>
<evidence type="ECO:0000256" key="2">
    <source>
        <dbReference type="ARBA" id="ARBA00022803"/>
    </source>
</evidence>
<dbReference type="InterPro" id="IPR019734">
    <property type="entry name" value="TPR_rpt"/>
</dbReference>
<dbReference type="eggNOG" id="KOG1426">
    <property type="taxonomic scope" value="Eukaryota"/>
</dbReference>
<evidence type="ECO:0000256" key="1">
    <source>
        <dbReference type="ARBA" id="ARBA00022737"/>
    </source>
</evidence>
<dbReference type="SUPFAM" id="SSF50985">
    <property type="entry name" value="RCC1/BLIP-II"/>
    <property type="match status" value="1"/>
</dbReference>
<dbReference type="InterPro" id="IPR009091">
    <property type="entry name" value="RCC1/BLIP-II"/>
</dbReference>
<feature type="repeat" description="TPR" evidence="3">
    <location>
        <begin position="172"/>
        <end position="205"/>
    </location>
</feature>
<keyword evidence="5" id="KW-1185">Reference proteome</keyword>
<dbReference type="InParanoid" id="D2VPC6"/>
<dbReference type="EMBL" id="GG738886">
    <property type="protein sequence ID" value="EFC41333.1"/>
    <property type="molecule type" value="Genomic_DNA"/>
</dbReference>
<name>D2VPC6_NAEGR</name>
<dbReference type="Proteomes" id="UP000006671">
    <property type="component" value="Unassembled WGS sequence"/>
</dbReference>
<feature type="repeat" description="TPR" evidence="3">
    <location>
        <begin position="273"/>
        <end position="306"/>
    </location>
</feature>
<organism evidence="5">
    <name type="scientific">Naegleria gruberi</name>
    <name type="common">Amoeba</name>
    <dbReference type="NCBI Taxonomy" id="5762"/>
    <lineage>
        <taxon>Eukaryota</taxon>
        <taxon>Discoba</taxon>
        <taxon>Heterolobosea</taxon>
        <taxon>Tetramitia</taxon>
        <taxon>Eutetramitia</taxon>
        <taxon>Vahlkampfiidae</taxon>
        <taxon>Naegleria</taxon>
    </lineage>
</organism>
<dbReference type="VEuPathDB" id="AmoebaDB:NAEGRDRAFT_58833"/>
<feature type="repeat" description="TPR" evidence="3">
    <location>
        <begin position="307"/>
        <end position="340"/>
    </location>
</feature>
<evidence type="ECO:0000256" key="3">
    <source>
        <dbReference type="PROSITE-ProRule" id="PRU00339"/>
    </source>
</evidence>
<keyword evidence="1" id="KW-0677">Repeat</keyword>
<dbReference type="Gene3D" id="2.130.10.30">
    <property type="entry name" value="Regulator of chromosome condensation 1/beta-lactamase-inhibitor protein II"/>
    <property type="match status" value="2"/>
</dbReference>
<dbReference type="OrthoDB" id="421121at2759"/>
<dbReference type="GeneID" id="8850701"/>
<dbReference type="Pfam" id="PF13540">
    <property type="entry name" value="RCC1_2"/>
    <property type="match status" value="2"/>
</dbReference>
<dbReference type="InterPro" id="IPR011990">
    <property type="entry name" value="TPR-like_helical_dom_sf"/>
</dbReference>